<evidence type="ECO:0000256" key="4">
    <source>
        <dbReference type="ARBA" id="ARBA00022725"/>
    </source>
</evidence>
<accession>A0A2A3E8L5</accession>
<feature type="transmembrane region" description="Helical" evidence="9">
    <location>
        <begin position="888"/>
        <end position="908"/>
    </location>
</feature>
<keyword evidence="7 10" id="KW-0675">Receptor</keyword>
<evidence type="ECO:0000256" key="6">
    <source>
        <dbReference type="ARBA" id="ARBA00023136"/>
    </source>
</evidence>
<feature type="transmembrane region" description="Helical" evidence="9">
    <location>
        <begin position="335"/>
        <end position="358"/>
    </location>
</feature>
<evidence type="ECO:0000256" key="3">
    <source>
        <dbReference type="ARBA" id="ARBA00022692"/>
    </source>
</evidence>
<keyword evidence="11" id="KW-1185">Reference proteome</keyword>
<dbReference type="PANTHER" id="PTHR21137">
    <property type="entry name" value="ODORANT RECEPTOR"/>
    <property type="match status" value="1"/>
</dbReference>
<name>A0A2A3E8L5_APICC</name>
<dbReference type="PANTHER" id="PTHR21137:SF42">
    <property type="entry name" value="ODORANT RECEPTOR 83A"/>
    <property type="match status" value="1"/>
</dbReference>
<dbReference type="InterPro" id="IPR004117">
    <property type="entry name" value="7tm6_olfct_rcpt"/>
</dbReference>
<keyword evidence="8" id="KW-0807">Transducer</keyword>
<feature type="transmembrane region" description="Helical" evidence="9">
    <location>
        <begin position="571"/>
        <end position="597"/>
    </location>
</feature>
<evidence type="ECO:0000256" key="9">
    <source>
        <dbReference type="SAM" id="Phobius"/>
    </source>
</evidence>
<dbReference type="Proteomes" id="UP000242457">
    <property type="component" value="Unassembled WGS sequence"/>
</dbReference>
<feature type="transmembrane region" description="Helical" evidence="9">
    <location>
        <begin position="827"/>
        <end position="847"/>
    </location>
</feature>
<keyword evidence="5 9" id="KW-1133">Transmembrane helix</keyword>
<feature type="transmembrane region" description="Helical" evidence="9">
    <location>
        <begin position="651"/>
        <end position="672"/>
    </location>
</feature>
<feature type="transmembrane region" description="Helical" evidence="9">
    <location>
        <begin position="126"/>
        <end position="147"/>
    </location>
</feature>
<sequence>MFYRNHGWHVNMHMVEHYFLMKHACDIMSASSTRLLQTVAFQLSNNMHVSVQDPINEPRNPNYEKDIAYVTKHNKWVLASIGIWPTVLKNIGKILPKIVIGFNNLLCFFTLIQSALHIILEQKDTLLRLKFLGLIFFSFMSLMKYWALTIRKPEIEHCIEQVQSDWKQVEIENDRELMLKYGIIGRNLTIYSILFMYLSGIIYISIMQYAMGSQINEYNQTIKMLIYPAYGGYNIQKSPTYEIIYGVQCICEYVFDTIASGACGLAALFVTHACGQIDVVMSRLDDIVAGQYKKNSNANIRLMEIIKHHTKILKFSAVVETVLQEVFFLEFVSSTFVICLLEYYCITSGNVGVAVFMIDWYHLPTKTIQNLILIMAMSNTPAKLSVGRILDLSLSTFGNHNKWILNSIGIWPTVLKGIDEYLPKIAIALSNLVLSFTVIQCVLHILLEQKDPILRLKILGLTFFSFISLMKYWVLTIRKPKIKLCIEQIQHDWKQVEFERDRKLMLKYGIIGRNLSMYSIVFMYSGGIIYHTVMHYKLGSYIDEYNRTIKLLIYPTYSRFYDVQKSPVYELVYILQCICGYMFDAVTVGACGLAALFATHICGQIDIVMAKLEDLVDGKFSKENSNPNVRLIEIIEHHIKILRFSAMVETVLQEVCFLEFIGTTFVICLLEYYCITDWQQNNTIGLTTYSLLLISLTFNIFLLCYIGNLLIEKSTNIGIVCCMIDWYQLPIKTIQGLILMIAMSNSPAKISAAGIVDLSLPTFGSEDIAYVTKHSKWILKSIGIWPSVLKDVSKFLPKIVFGLCNFVLFFAIIPCILYIVIEENNTMIRFKLFGLLSFSLVALIKYWTLLYRKSRIKNCVEQIWIDWKQVELYEDREMMLKYGQMGRNLIIICAMFTYTGGTIFHTILQYKIGTFIDEYNRTIKPVIYPTYNGLFNVQRSPIYEFVYILHCMCGYVMHSVTAGACGLTALFATHACGQIDIVIARLNDLIYGKYTKEKINLNARFTKIIEHHLRILRFSATVQVILQELCFLECIGSTFLICLLEYYCITSSSIGLSCFMIDWYYLPSKTIRGLILMIAISSNPTKISAGGIVDLSLSTFGNVLKTSFAYLNFIRTTIM</sequence>
<feature type="transmembrane region" description="Helical" evidence="9">
    <location>
        <begin position="98"/>
        <end position="120"/>
    </location>
</feature>
<feature type="transmembrane region" description="Helical" evidence="9">
    <location>
        <begin position="684"/>
        <end position="706"/>
    </location>
</feature>
<feature type="transmembrane region" description="Helical" evidence="9">
    <location>
        <begin position="453"/>
        <end position="474"/>
    </location>
</feature>
<keyword evidence="4" id="KW-0552">Olfaction</keyword>
<evidence type="ECO:0000256" key="7">
    <source>
        <dbReference type="ARBA" id="ARBA00023170"/>
    </source>
</evidence>
<evidence type="ECO:0000256" key="2">
    <source>
        <dbReference type="ARBA" id="ARBA00022606"/>
    </source>
</evidence>
<feature type="transmembrane region" description="Helical" evidence="9">
    <location>
        <begin position="188"/>
        <end position="211"/>
    </location>
</feature>
<organism evidence="10 11">
    <name type="scientific">Apis cerana cerana</name>
    <name type="common">Oriental honeybee</name>
    <dbReference type="NCBI Taxonomy" id="94128"/>
    <lineage>
        <taxon>Eukaryota</taxon>
        <taxon>Metazoa</taxon>
        <taxon>Ecdysozoa</taxon>
        <taxon>Arthropoda</taxon>
        <taxon>Hexapoda</taxon>
        <taxon>Insecta</taxon>
        <taxon>Pterygota</taxon>
        <taxon>Neoptera</taxon>
        <taxon>Endopterygota</taxon>
        <taxon>Hymenoptera</taxon>
        <taxon>Apocrita</taxon>
        <taxon>Aculeata</taxon>
        <taxon>Apoidea</taxon>
        <taxon>Anthophila</taxon>
        <taxon>Apidae</taxon>
        <taxon>Apis</taxon>
    </lineage>
</organism>
<reference evidence="10 11" key="1">
    <citation type="submission" date="2014-07" db="EMBL/GenBank/DDBJ databases">
        <title>Genomic and transcriptomic analysis on Apis cerana provide comprehensive insights into honey bee biology.</title>
        <authorList>
            <person name="Diao Q."/>
            <person name="Sun L."/>
            <person name="Zheng H."/>
            <person name="Zheng H."/>
            <person name="Xu S."/>
            <person name="Wang S."/>
            <person name="Zeng Z."/>
            <person name="Hu F."/>
            <person name="Su S."/>
            <person name="Wu J."/>
        </authorList>
    </citation>
    <scope>NUCLEOTIDE SEQUENCE [LARGE SCALE GENOMIC DNA]</scope>
    <source>
        <tissue evidence="10">Pupae without intestine</tissue>
    </source>
</reference>
<gene>
    <name evidence="10" type="ORF">APICC_09579</name>
</gene>
<dbReference type="GO" id="GO:0007165">
    <property type="term" value="P:signal transduction"/>
    <property type="evidence" value="ECO:0007669"/>
    <property type="project" value="UniProtKB-KW"/>
</dbReference>
<dbReference type="AlphaFoldDB" id="A0A2A3E8L5"/>
<proteinExistence type="predicted"/>
<evidence type="ECO:0000256" key="8">
    <source>
        <dbReference type="ARBA" id="ARBA00023224"/>
    </source>
</evidence>
<protein>
    <submittedName>
        <fullName evidence="10">Odorant receptor 92a</fullName>
    </submittedName>
</protein>
<dbReference type="GO" id="GO:0004984">
    <property type="term" value="F:olfactory receptor activity"/>
    <property type="evidence" value="ECO:0007669"/>
    <property type="project" value="InterPro"/>
</dbReference>
<evidence type="ECO:0000313" key="10">
    <source>
        <dbReference type="EMBL" id="PBC28065.1"/>
    </source>
</evidence>
<dbReference type="STRING" id="94128.A0A2A3E8L5"/>
<dbReference type="GO" id="GO:0005886">
    <property type="term" value="C:plasma membrane"/>
    <property type="evidence" value="ECO:0007669"/>
    <property type="project" value="TreeGrafter"/>
</dbReference>
<evidence type="ECO:0000256" key="1">
    <source>
        <dbReference type="ARBA" id="ARBA00004141"/>
    </source>
</evidence>
<keyword evidence="2" id="KW-0716">Sensory transduction</keyword>
<evidence type="ECO:0000256" key="5">
    <source>
        <dbReference type="ARBA" id="ARBA00022989"/>
    </source>
</evidence>
<dbReference type="EMBL" id="KZ288324">
    <property type="protein sequence ID" value="PBC28065.1"/>
    <property type="molecule type" value="Genomic_DNA"/>
</dbReference>
<feature type="transmembrane region" description="Helical" evidence="9">
    <location>
        <begin position="799"/>
        <end position="821"/>
    </location>
</feature>
<dbReference type="Pfam" id="PF02949">
    <property type="entry name" value="7tm_6"/>
    <property type="match status" value="3"/>
</dbReference>
<evidence type="ECO:0000313" key="11">
    <source>
        <dbReference type="Proteomes" id="UP000242457"/>
    </source>
</evidence>
<dbReference type="OrthoDB" id="6617147at2759"/>
<keyword evidence="3 9" id="KW-0812">Transmembrane</keyword>
<comment type="subcellular location">
    <subcellularLocation>
        <location evidence="1">Membrane</location>
        <topology evidence="1">Multi-pass membrane protein</topology>
    </subcellularLocation>
</comment>
<keyword evidence="6 9" id="KW-0472">Membrane</keyword>
<dbReference type="GO" id="GO:0005549">
    <property type="term" value="F:odorant binding"/>
    <property type="evidence" value="ECO:0007669"/>
    <property type="project" value="InterPro"/>
</dbReference>
<feature type="transmembrane region" description="Helical" evidence="9">
    <location>
        <begin position="425"/>
        <end position="447"/>
    </location>
</feature>
<feature type="transmembrane region" description="Helical" evidence="9">
    <location>
        <begin position="515"/>
        <end position="533"/>
    </location>
</feature>